<keyword evidence="2" id="KW-1185">Reference proteome</keyword>
<sequence length="500" mass="58519">MLQISLLLKGPKFTPTTKSKLFSVKSDLKEFTRKLIIHEQFYDKEYSDESLVKDKSNREMFTSNPLLSNVVQQINNFVPGEMKVKYNITKKEHNALEELKSNNKTIIKSADKGSCLVLMDADYYRDKLVYHDHLLTETYKKVASNTDEICFKKLKNHVDKFKECLTKKEITYLKNYEWKTSNFYVLPKIHESNAIENFINESIKEYIECLCPDDLNGRPIVGGSFLPTQRLSELVEKILSPLVPKLTTYIKDDWHFIRVLPNNMEYQNTTLYSVDISNLYTSISHELGLEAIKFWISKLRDDIPIRFSEAFILESVNFILKNNNFTFNNEFFNQLIGTSVETKMAPPYACLVVGYLEKVKLFPKVLPIFFNKIECENIQNNFKRYIDDGFVALLKSINVNLLIKCLNSLHPDIKNTEEQSKISYTNTSQYQFLNFLDKTVILHDNNIIETDIFYKPTNSHDYLNYKSHHPKHTKENILFTLAKRIICFVSNPIKMEIRLQ</sequence>
<name>A0ABM4BP69_HYDVU</name>
<gene>
    <name evidence="3" type="primary">LOC136079116</name>
</gene>
<evidence type="ECO:0000259" key="1">
    <source>
        <dbReference type="Pfam" id="PF26215"/>
    </source>
</evidence>
<dbReference type="Proteomes" id="UP001652625">
    <property type="component" value="Chromosome 04"/>
</dbReference>
<dbReference type="GeneID" id="136079116"/>
<dbReference type="RefSeq" id="XP_065650904.1">
    <property type="nucleotide sequence ID" value="XM_065794832.1"/>
</dbReference>
<proteinExistence type="predicted"/>
<organism evidence="2 3">
    <name type="scientific">Hydra vulgaris</name>
    <name type="common">Hydra</name>
    <name type="synonym">Hydra attenuata</name>
    <dbReference type="NCBI Taxonomy" id="6087"/>
    <lineage>
        <taxon>Eukaryota</taxon>
        <taxon>Metazoa</taxon>
        <taxon>Cnidaria</taxon>
        <taxon>Hydrozoa</taxon>
        <taxon>Hydroidolina</taxon>
        <taxon>Anthoathecata</taxon>
        <taxon>Aplanulata</taxon>
        <taxon>Hydridae</taxon>
        <taxon>Hydra</taxon>
    </lineage>
</organism>
<reference evidence="3" key="1">
    <citation type="submission" date="2025-08" db="UniProtKB">
        <authorList>
            <consortium name="RefSeq"/>
        </authorList>
    </citation>
    <scope>IDENTIFICATION</scope>
</reference>
<dbReference type="PANTHER" id="PTHR21301:SF10">
    <property type="entry name" value="REVERSE TRANSCRIPTASE DOMAIN-CONTAINING PROTEIN"/>
    <property type="match status" value="1"/>
</dbReference>
<evidence type="ECO:0000313" key="3">
    <source>
        <dbReference type="RefSeq" id="XP_065650904.1"/>
    </source>
</evidence>
<protein>
    <submittedName>
        <fullName evidence="3">Uncharacterized protein LOC136079116</fullName>
    </submittedName>
</protein>
<dbReference type="Pfam" id="PF26215">
    <property type="entry name" value="HTH_animal"/>
    <property type="match status" value="1"/>
</dbReference>
<accession>A0ABM4BP69</accession>
<feature type="domain" description="Helix-turn-helix" evidence="1">
    <location>
        <begin position="462"/>
        <end position="489"/>
    </location>
</feature>
<evidence type="ECO:0000313" key="2">
    <source>
        <dbReference type="Proteomes" id="UP001652625"/>
    </source>
</evidence>
<dbReference type="PANTHER" id="PTHR21301">
    <property type="entry name" value="REVERSE TRANSCRIPTASE"/>
    <property type="match status" value="1"/>
</dbReference>
<dbReference type="InterPro" id="IPR058912">
    <property type="entry name" value="HTH_animal"/>
</dbReference>